<proteinExistence type="predicted"/>
<dbReference type="AlphaFoldDB" id="A0A1G5MFF5"/>
<gene>
    <name evidence="1" type="ORF">SAMN03080610_00626</name>
</gene>
<evidence type="ECO:0000313" key="1">
    <source>
        <dbReference type="EMBL" id="SCZ23917.1"/>
    </source>
</evidence>
<evidence type="ECO:0000313" key="2">
    <source>
        <dbReference type="Proteomes" id="UP000199347"/>
    </source>
</evidence>
<dbReference type="EMBL" id="FMVW01000001">
    <property type="protein sequence ID" value="SCZ23917.1"/>
    <property type="molecule type" value="Genomic_DNA"/>
</dbReference>
<reference evidence="1 2" key="1">
    <citation type="submission" date="2016-10" db="EMBL/GenBank/DDBJ databases">
        <authorList>
            <person name="de Groot N.N."/>
        </authorList>
    </citation>
    <scope>NUCLEOTIDE SEQUENCE [LARGE SCALE GENOMIC DNA]</scope>
    <source>
        <strain evidence="1 2">DSM 2698</strain>
    </source>
</reference>
<name>A0A1G5MFF5_AFIMA</name>
<accession>A0A1G5MFF5</accession>
<protein>
    <submittedName>
        <fullName evidence="1">Uncharacterized protein</fullName>
    </submittedName>
</protein>
<keyword evidence="2" id="KW-1185">Reference proteome</keyword>
<dbReference type="STRING" id="1120955.SAMN03080610_00626"/>
<organism evidence="1 2">
    <name type="scientific">Afifella marina DSM 2698</name>
    <dbReference type="NCBI Taxonomy" id="1120955"/>
    <lineage>
        <taxon>Bacteria</taxon>
        <taxon>Pseudomonadati</taxon>
        <taxon>Pseudomonadota</taxon>
        <taxon>Alphaproteobacteria</taxon>
        <taxon>Hyphomicrobiales</taxon>
        <taxon>Afifellaceae</taxon>
        <taxon>Afifella</taxon>
    </lineage>
</organism>
<sequence length="86" mass="9380">MRYGAAEACEADTCGVRKFGLLNRIRAAAQTPARTAGEYLFGENLFAESLFSESPFNETQSAVQSMRRRCERAAGLPIVEARSCAT</sequence>
<dbReference type="Proteomes" id="UP000199347">
    <property type="component" value="Unassembled WGS sequence"/>
</dbReference>